<dbReference type="Gene3D" id="1.10.150.80">
    <property type="entry name" value="HRDC domain"/>
    <property type="match status" value="1"/>
</dbReference>
<keyword evidence="5" id="KW-1185">Reference proteome</keyword>
<dbReference type="Pfam" id="PF00570">
    <property type="entry name" value="HRDC"/>
    <property type="match status" value="1"/>
</dbReference>
<dbReference type="InterPro" id="IPR002121">
    <property type="entry name" value="HRDC_dom"/>
</dbReference>
<dbReference type="EMBL" id="JACGCM010002611">
    <property type="protein sequence ID" value="KAF6138202.1"/>
    <property type="molecule type" value="Genomic_DNA"/>
</dbReference>
<dbReference type="EC" id="5.6.2.4" evidence="2"/>
<gene>
    <name evidence="4" type="ORF">GIB67_011042</name>
</gene>
<dbReference type="Pfam" id="PF09382">
    <property type="entry name" value="RQC"/>
    <property type="match status" value="1"/>
</dbReference>
<dbReference type="PROSITE" id="PS50967">
    <property type="entry name" value="HRDC"/>
    <property type="match status" value="1"/>
</dbReference>
<dbReference type="InterPro" id="IPR018982">
    <property type="entry name" value="RQC_domain"/>
</dbReference>
<dbReference type="GO" id="GO:0003676">
    <property type="term" value="F:nucleic acid binding"/>
    <property type="evidence" value="ECO:0007669"/>
    <property type="project" value="InterPro"/>
</dbReference>
<evidence type="ECO:0000259" key="3">
    <source>
        <dbReference type="PROSITE" id="PS50967"/>
    </source>
</evidence>
<dbReference type="Gene3D" id="1.10.10.10">
    <property type="entry name" value="Winged helix-like DNA-binding domain superfamily/Winged helix DNA-binding domain"/>
    <property type="match status" value="1"/>
</dbReference>
<dbReference type="OrthoDB" id="10261556at2759"/>
<dbReference type="Proteomes" id="UP000541444">
    <property type="component" value="Unassembled WGS sequence"/>
</dbReference>
<evidence type="ECO:0000256" key="1">
    <source>
        <dbReference type="ARBA" id="ARBA00034617"/>
    </source>
</evidence>
<name>A0A7J7L6I1_9MAGN</name>
<accession>A0A7J7L6I1</accession>
<dbReference type="GO" id="GO:0000166">
    <property type="term" value="F:nucleotide binding"/>
    <property type="evidence" value="ECO:0007669"/>
    <property type="project" value="InterPro"/>
</dbReference>
<evidence type="ECO:0000313" key="5">
    <source>
        <dbReference type="Proteomes" id="UP000541444"/>
    </source>
</evidence>
<comment type="caution">
    <text evidence="4">The sequence shown here is derived from an EMBL/GenBank/DDBJ whole genome shotgun (WGS) entry which is preliminary data.</text>
</comment>
<proteinExistence type="predicted"/>
<dbReference type="InterPro" id="IPR036388">
    <property type="entry name" value="WH-like_DNA-bd_sf"/>
</dbReference>
<dbReference type="AlphaFoldDB" id="A0A7J7L6I1"/>
<protein>
    <recommendedName>
        <fullName evidence="2">DNA 3'-5' helicase</fullName>
        <ecNumber evidence="2">5.6.2.4</ecNumber>
    </recommendedName>
</protein>
<dbReference type="InterPro" id="IPR044876">
    <property type="entry name" value="HRDC_dom_sf"/>
</dbReference>
<reference evidence="4 5" key="1">
    <citation type="journal article" date="2020" name="IScience">
        <title>Genome Sequencing of the Endangered Kingdonia uniflora (Circaeasteraceae, Ranunculales) Reveals Potential Mechanisms of Evolutionary Specialization.</title>
        <authorList>
            <person name="Sun Y."/>
            <person name="Deng T."/>
            <person name="Zhang A."/>
            <person name="Moore M.J."/>
            <person name="Landis J.B."/>
            <person name="Lin N."/>
            <person name="Zhang H."/>
            <person name="Zhang X."/>
            <person name="Huang J."/>
            <person name="Zhang X."/>
            <person name="Sun H."/>
            <person name="Wang H."/>
        </authorList>
    </citation>
    <scope>NUCLEOTIDE SEQUENCE [LARGE SCALE GENOMIC DNA]</scope>
    <source>
        <strain evidence="4">TB1705</strain>
        <tissue evidence="4">Leaf</tissue>
    </source>
</reference>
<dbReference type="GO" id="GO:0006260">
    <property type="term" value="P:DNA replication"/>
    <property type="evidence" value="ECO:0007669"/>
    <property type="project" value="InterPro"/>
</dbReference>
<dbReference type="GO" id="GO:0006281">
    <property type="term" value="P:DNA repair"/>
    <property type="evidence" value="ECO:0007669"/>
    <property type="project" value="InterPro"/>
</dbReference>
<dbReference type="InterPro" id="IPR010997">
    <property type="entry name" value="HRDC-like_sf"/>
</dbReference>
<comment type="catalytic activity">
    <reaction evidence="1">
        <text>Couples ATP hydrolysis with the unwinding of duplex DNA by translocating in the 3'-5' direction.</text>
        <dbReference type="EC" id="5.6.2.4"/>
    </reaction>
</comment>
<sequence length="161" mass="18119">MDLGNIFPQKWWKALTEQLISHGYLMENIRDIYRFVSVSPKGEQFLNTANSDNQPGLVLSVTSEMEDEEEHGSTTAKAKRNFKKLTTPKSEELSVAEKKLYHMLLDTRGKLAKSIGVAPYCICGDQTIKTITMIRPSTKARLSNIDGVNQHLVSMFGDQIL</sequence>
<feature type="domain" description="HRDC" evidence="3">
    <location>
        <begin position="94"/>
        <end position="161"/>
    </location>
</feature>
<dbReference type="SUPFAM" id="SSF47819">
    <property type="entry name" value="HRDC-like"/>
    <property type="match status" value="1"/>
</dbReference>
<evidence type="ECO:0000256" key="2">
    <source>
        <dbReference type="ARBA" id="ARBA00034808"/>
    </source>
</evidence>
<dbReference type="GO" id="GO:0043138">
    <property type="term" value="F:3'-5' DNA helicase activity"/>
    <property type="evidence" value="ECO:0007669"/>
    <property type="project" value="UniProtKB-EC"/>
</dbReference>
<organism evidence="4 5">
    <name type="scientific">Kingdonia uniflora</name>
    <dbReference type="NCBI Taxonomy" id="39325"/>
    <lineage>
        <taxon>Eukaryota</taxon>
        <taxon>Viridiplantae</taxon>
        <taxon>Streptophyta</taxon>
        <taxon>Embryophyta</taxon>
        <taxon>Tracheophyta</taxon>
        <taxon>Spermatophyta</taxon>
        <taxon>Magnoliopsida</taxon>
        <taxon>Ranunculales</taxon>
        <taxon>Circaeasteraceae</taxon>
        <taxon>Kingdonia</taxon>
    </lineage>
</organism>
<evidence type="ECO:0000313" key="4">
    <source>
        <dbReference type="EMBL" id="KAF6138202.1"/>
    </source>
</evidence>